<dbReference type="PANTHER" id="PTHR48449:SF1">
    <property type="entry name" value="DUF1985 DOMAIN-CONTAINING PROTEIN"/>
    <property type="match status" value="1"/>
</dbReference>
<dbReference type="GO" id="GO:0006508">
    <property type="term" value="P:proteolysis"/>
    <property type="evidence" value="ECO:0007669"/>
    <property type="project" value="UniProtKB-KW"/>
</dbReference>
<evidence type="ECO:0000259" key="5">
    <source>
        <dbReference type="Pfam" id="PF02902"/>
    </source>
</evidence>
<keyword evidence="2" id="KW-0645">Protease</keyword>
<dbReference type="InterPro" id="IPR038765">
    <property type="entry name" value="Papain-like_cys_pep_sf"/>
</dbReference>
<dbReference type="SUPFAM" id="SSF54001">
    <property type="entry name" value="Cysteine proteinases"/>
    <property type="match status" value="1"/>
</dbReference>
<protein>
    <recommendedName>
        <fullName evidence="8">Ubiquitin-like protease family profile domain-containing protein</fullName>
    </recommendedName>
</protein>
<dbReference type="Pfam" id="PF09331">
    <property type="entry name" value="DUF1985"/>
    <property type="match status" value="1"/>
</dbReference>
<evidence type="ECO:0008006" key="8">
    <source>
        <dbReference type="Google" id="ProtNLM"/>
    </source>
</evidence>
<dbReference type="InterPro" id="IPR003653">
    <property type="entry name" value="Peptidase_C48_C"/>
</dbReference>
<dbReference type="AlphaFoldDB" id="A0A3P6DQW8"/>
<evidence type="ECO:0000256" key="4">
    <source>
        <dbReference type="SAM" id="MobiDB-lite"/>
    </source>
</evidence>
<gene>
    <name evidence="7" type="ORF">BOLC2T11347H</name>
</gene>
<dbReference type="EMBL" id="LR031874">
    <property type="protein sequence ID" value="VDD26101.1"/>
    <property type="molecule type" value="Genomic_DNA"/>
</dbReference>
<feature type="region of interest" description="Disordered" evidence="4">
    <location>
        <begin position="176"/>
        <end position="196"/>
    </location>
</feature>
<sequence>MATVNLKRIFAAGEEPSGERNSTFAKVIALEENPPFSGAFGHFILVRRLKTNKKYEIWILFAGYPIRSSLKEFAIVTWLDCGKIPSCSIEMVVDMLKNRKVKDRATSIKYACLAITSSSFISASHIDIAEKDEIALAQDSFALRGYVDAIQLVMIAAIPALKEEVVLNEPVLLEESESDTEMSAGDDTQTPVDFGEGDNPAVPARFVINPKNARDLNVECKVPVRSILDDPHEEWLQNKDFSWPDENSDTTVDTLVRLIGECFRFKNELFTGGLTVADIDQPNQRKRNLLNHIPTFLLLTCKITALESAVSSLQGVEDRINLTVSGSLKSTLNTEGNAQAYKTDTDVRRIIAELEKEAADTEVQCPSFSFGLTQDGNSNNVVDANPIESVKLSTQTTVSANEFFDIALRTQHMPTKINSPDNSIAICNTTLSPTLMRLHSRFLQTAANDRLKLKLFDDVFRDPAAHSAEKINFPFNIDQKHWVAVCVDRKSSSINVLDCNVSLKSDSMMKKEPNPIPLMFPYIGKDSQTAPSSVVLKPFSVSRPKGIPQYTTPYDSAAMLCFLYTLTPTLAVTESSMILLAANSICVCSDTVGLFLH</sequence>
<accession>A0A3P6DQW8</accession>
<comment type="similarity">
    <text evidence="1">Belongs to the peptidase C48 family.</text>
</comment>
<name>A0A3P6DQW8_BRAOL</name>
<organism evidence="7">
    <name type="scientific">Brassica oleracea</name>
    <name type="common">Wild cabbage</name>
    <dbReference type="NCBI Taxonomy" id="3712"/>
    <lineage>
        <taxon>Eukaryota</taxon>
        <taxon>Viridiplantae</taxon>
        <taxon>Streptophyta</taxon>
        <taxon>Embryophyta</taxon>
        <taxon>Tracheophyta</taxon>
        <taxon>Spermatophyta</taxon>
        <taxon>Magnoliopsida</taxon>
        <taxon>eudicotyledons</taxon>
        <taxon>Gunneridae</taxon>
        <taxon>Pentapetalae</taxon>
        <taxon>rosids</taxon>
        <taxon>malvids</taxon>
        <taxon>Brassicales</taxon>
        <taxon>Brassicaceae</taxon>
        <taxon>Brassiceae</taxon>
        <taxon>Brassica</taxon>
    </lineage>
</organism>
<proteinExistence type="inferred from homology"/>
<evidence type="ECO:0000256" key="3">
    <source>
        <dbReference type="ARBA" id="ARBA00022801"/>
    </source>
</evidence>
<evidence type="ECO:0000259" key="6">
    <source>
        <dbReference type="Pfam" id="PF09331"/>
    </source>
</evidence>
<dbReference type="InterPro" id="IPR015410">
    <property type="entry name" value="DUF1985"/>
</dbReference>
<evidence type="ECO:0000313" key="7">
    <source>
        <dbReference type="EMBL" id="VDD26101.1"/>
    </source>
</evidence>
<feature type="domain" description="DUF1985" evidence="6">
    <location>
        <begin position="45"/>
        <end position="86"/>
    </location>
</feature>
<reference evidence="7" key="1">
    <citation type="submission" date="2018-11" db="EMBL/GenBank/DDBJ databases">
        <authorList>
            <consortium name="Genoscope - CEA"/>
            <person name="William W."/>
        </authorList>
    </citation>
    <scope>NUCLEOTIDE SEQUENCE</scope>
</reference>
<dbReference type="Gene3D" id="3.40.395.10">
    <property type="entry name" value="Adenoviral Proteinase, Chain A"/>
    <property type="match status" value="1"/>
</dbReference>
<keyword evidence="3" id="KW-0378">Hydrolase</keyword>
<dbReference type="GO" id="GO:0008234">
    <property type="term" value="F:cysteine-type peptidase activity"/>
    <property type="evidence" value="ECO:0007669"/>
    <property type="project" value="InterPro"/>
</dbReference>
<feature type="domain" description="Ubiquitin-like protease family profile" evidence="5">
    <location>
        <begin position="415"/>
        <end position="563"/>
    </location>
</feature>
<dbReference type="Pfam" id="PF02902">
    <property type="entry name" value="Peptidase_C48"/>
    <property type="match status" value="1"/>
</dbReference>
<evidence type="ECO:0000256" key="2">
    <source>
        <dbReference type="ARBA" id="ARBA00022670"/>
    </source>
</evidence>
<evidence type="ECO:0000256" key="1">
    <source>
        <dbReference type="ARBA" id="ARBA00005234"/>
    </source>
</evidence>
<dbReference type="PANTHER" id="PTHR48449">
    <property type="entry name" value="DUF1985 DOMAIN-CONTAINING PROTEIN"/>
    <property type="match status" value="1"/>
</dbReference>